<dbReference type="PANTHER" id="PTHR47064:SF2">
    <property type="entry name" value="SMP-30_GLUCONOLACTONASE_LRE-LIKE REGION DOMAIN-CONTAINING PROTEIN-RELATED"/>
    <property type="match status" value="1"/>
</dbReference>
<evidence type="ECO:0000313" key="3">
    <source>
        <dbReference type="Proteomes" id="UP001345013"/>
    </source>
</evidence>
<evidence type="ECO:0000313" key="2">
    <source>
        <dbReference type="EMBL" id="KAK5087337.1"/>
    </source>
</evidence>
<dbReference type="Gene3D" id="2.120.10.30">
    <property type="entry name" value="TolB, C-terminal domain"/>
    <property type="match status" value="1"/>
</dbReference>
<keyword evidence="3" id="KW-1185">Reference proteome</keyword>
<feature type="domain" description="SMP-30/Gluconolactonase/LRE-like region" evidence="1">
    <location>
        <begin position="134"/>
        <end position="387"/>
    </location>
</feature>
<dbReference type="InterPro" id="IPR011042">
    <property type="entry name" value="6-blade_b-propeller_TolB-like"/>
</dbReference>
<sequence>MAVRFQEWFTNLLAVQSIAQFGTQQPQYQHDPAALAESDCSSYLVPPAKDFETTSLAFVKDNLAVIQNGTVAASVESSWVNAESADAGLVECMQRIKAADFIAFDEAFLELIGPGAKLELIQSFEGEDANHVHEAPVYVPQTKELVFADTSVVGWLWALDVETHTHRKIRTDPPLHNVNGGALHASRLFLTTNGSPSPAVCNCSLPTVTGRTSSAEETVVCSAVVNNYRLAHLNSPNDLIFTSQGNILFTDPTYGWAQSWPGVGAPELPTTIYFFHTKSRTLFPLSNNDVLQPNGLALSAGEKTLYVADSNSTSGKPIGVWEDSVRNVDAFDFDEKTRRLCNRRLVHVVERGWRDGLRVTKMKYGRELVLVASMGGVDVVDTTEGGRVFCWGSSMLVMTSCSTWSLSVRLVYGC</sequence>
<dbReference type="InterPro" id="IPR052988">
    <property type="entry name" value="Oryzine_lactonohydrolase"/>
</dbReference>
<dbReference type="Pfam" id="PF08450">
    <property type="entry name" value="SGL"/>
    <property type="match status" value="1"/>
</dbReference>
<organism evidence="2 3">
    <name type="scientific">Lithohypha guttulata</name>
    <dbReference type="NCBI Taxonomy" id="1690604"/>
    <lineage>
        <taxon>Eukaryota</taxon>
        <taxon>Fungi</taxon>
        <taxon>Dikarya</taxon>
        <taxon>Ascomycota</taxon>
        <taxon>Pezizomycotina</taxon>
        <taxon>Eurotiomycetes</taxon>
        <taxon>Chaetothyriomycetidae</taxon>
        <taxon>Chaetothyriales</taxon>
        <taxon>Trichomeriaceae</taxon>
        <taxon>Lithohypha</taxon>
    </lineage>
</organism>
<proteinExistence type="predicted"/>
<reference evidence="2 3" key="1">
    <citation type="submission" date="2023-08" db="EMBL/GenBank/DDBJ databases">
        <title>Black Yeasts Isolated from many extreme environments.</title>
        <authorList>
            <person name="Coleine C."/>
            <person name="Stajich J.E."/>
            <person name="Selbmann L."/>
        </authorList>
    </citation>
    <scope>NUCLEOTIDE SEQUENCE [LARGE SCALE GENOMIC DNA]</scope>
    <source>
        <strain evidence="2 3">CCFEE 5885</strain>
    </source>
</reference>
<protein>
    <recommendedName>
        <fullName evidence="1">SMP-30/Gluconolactonase/LRE-like region domain-containing protein</fullName>
    </recommendedName>
</protein>
<dbReference type="SUPFAM" id="SSF63829">
    <property type="entry name" value="Calcium-dependent phosphotriesterase"/>
    <property type="match status" value="1"/>
</dbReference>
<gene>
    <name evidence="2" type="ORF">LTR24_006778</name>
</gene>
<evidence type="ECO:0000259" key="1">
    <source>
        <dbReference type="Pfam" id="PF08450"/>
    </source>
</evidence>
<dbReference type="EMBL" id="JAVRRG010000092">
    <property type="protein sequence ID" value="KAK5087337.1"/>
    <property type="molecule type" value="Genomic_DNA"/>
</dbReference>
<accession>A0ABR0K4T6</accession>
<name>A0ABR0K4T6_9EURO</name>
<comment type="caution">
    <text evidence="2">The sequence shown here is derived from an EMBL/GenBank/DDBJ whole genome shotgun (WGS) entry which is preliminary data.</text>
</comment>
<dbReference type="PANTHER" id="PTHR47064">
    <property type="entry name" value="PUTATIVE (AFU_ORTHOLOGUE AFUA_1G08990)-RELATED"/>
    <property type="match status" value="1"/>
</dbReference>
<dbReference type="InterPro" id="IPR013658">
    <property type="entry name" value="SGL"/>
</dbReference>
<dbReference type="Proteomes" id="UP001345013">
    <property type="component" value="Unassembled WGS sequence"/>
</dbReference>